<dbReference type="GO" id="GO:0006154">
    <property type="term" value="P:adenosine catabolic process"/>
    <property type="evidence" value="ECO:0007669"/>
    <property type="project" value="TreeGrafter"/>
</dbReference>
<sequence length="356" mass="38356">MSLSPDLVRMAPKVALHDHLDGGLRPATVLDLSRQEGTQAPGQTEEEIADWFFRTADSGSLPRYLETFDVTVGLMQTAPALTRVAREFVEDMAADHVVYAETRWAPQQHLRAGLTLDQAVAAVQQGLTEGMDAARSAGTPVVARQLITVMRQLDPDPELARLTVSWLGRGVVGMDLAGPEAGFPASRFSDLFDAVRTNGGHLTIHAGEADGLESIQNAIDCGAERLGHGVRLVDDITSYGSGVMSLGPIATDVHGKVITLEVCPSSNIQTGVCRTLADHPIGPLWRAGIPVTISCDNRLMSATSMTRELTLVAEQLDWELADLRQVTLAGLEAAFCDEETFEDLDRTVTEQFDDLG</sequence>
<dbReference type="GO" id="GO:0004000">
    <property type="term" value="F:adenosine deaminase activity"/>
    <property type="evidence" value="ECO:0007669"/>
    <property type="project" value="TreeGrafter"/>
</dbReference>
<dbReference type="GO" id="GO:0005829">
    <property type="term" value="C:cytosol"/>
    <property type="evidence" value="ECO:0007669"/>
    <property type="project" value="TreeGrafter"/>
</dbReference>
<dbReference type="GO" id="GO:0046103">
    <property type="term" value="P:inosine biosynthetic process"/>
    <property type="evidence" value="ECO:0007669"/>
    <property type="project" value="TreeGrafter"/>
</dbReference>
<comment type="similarity">
    <text evidence="2">Belongs to the metallo-dependent hydrolases superfamily. Adenosine and AMP deaminases family.</text>
</comment>
<evidence type="ECO:0000256" key="5">
    <source>
        <dbReference type="ARBA" id="ARBA00022801"/>
    </source>
</evidence>
<dbReference type="NCBIfam" id="TIGR01430">
    <property type="entry name" value="aden_deam"/>
    <property type="match status" value="1"/>
</dbReference>
<evidence type="ECO:0000313" key="9">
    <source>
        <dbReference type="Proteomes" id="UP000285875"/>
    </source>
</evidence>
<proteinExistence type="inferred from homology"/>
<dbReference type="InterPro" id="IPR032466">
    <property type="entry name" value="Metal_Hydrolase"/>
</dbReference>
<keyword evidence="6" id="KW-0862">Zinc</keyword>
<dbReference type="NCBIfam" id="NF006847">
    <property type="entry name" value="PRK09358.1-2"/>
    <property type="match status" value="1"/>
</dbReference>
<dbReference type="GO" id="GO:0043103">
    <property type="term" value="P:hypoxanthine salvage"/>
    <property type="evidence" value="ECO:0007669"/>
    <property type="project" value="TreeGrafter"/>
</dbReference>
<dbReference type="Gene3D" id="3.20.20.140">
    <property type="entry name" value="Metal-dependent hydrolases"/>
    <property type="match status" value="1"/>
</dbReference>
<dbReference type="Pfam" id="PF00962">
    <property type="entry name" value="A_deaminase"/>
    <property type="match status" value="1"/>
</dbReference>
<feature type="domain" description="Adenosine deaminase" evidence="7">
    <location>
        <begin position="12"/>
        <end position="348"/>
    </location>
</feature>
<dbReference type="InterPro" id="IPR006330">
    <property type="entry name" value="Ado/ade_deaminase"/>
</dbReference>
<keyword evidence="5" id="KW-0378">Hydrolase</keyword>
<dbReference type="AlphaFoldDB" id="A0A3T0S2E2"/>
<protein>
    <recommendedName>
        <fullName evidence="3">adenosine deaminase</fullName>
        <ecNumber evidence="3">3.5.4.4</ecNumber>
    </recommendedName>
</protein>
<dbReference type="InterPro" id="IPR001365">
    <property type="entry name" value="A_deaminase_dom"/>
</dbReference>
<evidence type="ECO:0000313" key="8">
    <source>
        <dbReference type="EMBL" id="AZZ40540.1"/>
    </source>
</evidence>
<comment type="cofactor">
    <cofactor evidence="1">
        <name>Zn(2+)</name>
        <dbReference type="ChEBI" id="CHEBI:29105"/>
    </cofactor>
</comment>
<accession>A0A3T0S2E2</accession>
<dbReference type="EC" id="3.5.4.4" evidence="3"/>
<evidence type="ECO:0000256" key="1">
    <source>
        <dbReference type="ARBA" id="ARBA00001947"/>
    </source>
</evidence>
<dbReference type="KEGG" id="aji:C0Z10_13230"/>
<dbReference type="PANTHER" id="PTHR11409">
    <property type="entry name" value="ADENOSINE DEAMINASE"/>
    <property type="match status" value="1"/>
</dbReference>
<dbReference type="SUPFAM" id="SSF51556">
    <property type="entry name" value="Metallo-dependent hydrolases"/>
    <property type="match status" value="1"/>
</dbReference>
<keyword evidence="4" id="KW-0479">Metal-binding</keyword>
<organism evidence="8 9">
    <name type="scientific">Acidipropionibacterium jensenii</name>
    <dbReference type="NCBI Taxonomy" id="1749"/>
    <lineage>
        <taxon>Bacteria</taxon>
        <taxon>Bacillati</taxon>
        <taxon>Actinomycetota</taxon>
        <taxon>Actinomycetes</taxon>
        <taxon>Propionibacteriales</taxon>
        <taxon>Propionibacteriaceae</taxon>
        <taxon>Acidipropionibacterium</taxon>
    </lineage>
</organism>
<evidence type="ECO:0000256" key="6">
    <source>
        <dbReference type="ARBA" id="ARBA00022833"/>
    </source>
</evidence>
<dbReference type="EMBL" id="CP025570">
    <property type="protein sequence ID" value="AZZ40540.1"/>
    <property type="molecule type" value="Genomic_DNA"/>
</dbReference>
<reference evidence="9" key="1">
    <citation type="submission" date="2017-12" db="EMBL/GenBank/DDBJ databases">
        <title>Whole genome sequencing of Acidipropionibacterium jensenii strains JS279 and JS280.</title>
        <authorList>
            <person name="Deptula P."/>
            <person name="Laine P."/>
            <person name="Smolander O.-P."/>
            <person name="Paulin L."/>
            <person name="Auvinen P."/>
            <person name="Varmanen P."/>
        </authorList>
    </citation>
    <scope>NUCLEOTIDE SEQUENCE [LARGE SCALE GENOMIC DNA]</scope>
    <source>
        <strain evidence="9">JS280</strain>
    </source>
</reference>
<evidence type="ECO:0000256" key="3">
    <source>
        <dbReference type="ARBA" id="ARBA00012784"/>
    </source>
</evidence>
<evidence type="ECO:0000256" key="2">
    <source>
        <dbReference type="ARBA" id="ARBA00006676"/>
    </source>
</evidence>
<dbReference type="RefSeq" id="WP_097799690.1">
    <property type="nucleotide sequence ID" value="NZ_CP025570.1"/>
</dbReference>
<name>A0A3T0S2E2_9ACTN</name>
<dbReference type="Proteomes" id="UP000285875">
    <property type="component" value="Chromosome"/>
</dbReference>
<evidence type="ECO:0000259" key="7">
    <source>
        <dbReference type="Pfam" id="PF00962"/>
    </source>
</evidence>
<dbReference type="GO" id="GO:0046872">
    <property type="term" value="F:metal ion binding"/>
    <property type="evidence" value="ECO:0007669"/>
    <property type="project" value="UniProtKB-KW"/>
</dbReference>
<gene>
    <name evidence="8" type="ORF">C0Z10_13230</name>
</gene>
<dbReference type="PANTHER" id="PTHR11409:SF43">
    <property type="entry name" value="ADENOSINE DEAMINASE"/>
    <property type="match status" value="1"/>
</dbReference>
<evidence type="ECO:0000256" key="4">
    <source>
        <dbReference type="ARBA" id="ARBA00022723"/>
    </source>
</evidence>